<dbReference type="InterPro" id="IPR017968">
    <property type="entry name" value="Acylphosphatase_CS"/>
</dbReference>
<reference evidence="9 10" key="1">
    <citation type="submission" date="2022-10" db="EMBL/GenBank/DDBJ databases">
        <title>Aestuariibacter sp. AA17 isolated from Montipora capitata coral fragment.</title>
        <authorList>
            <person name="Emsley S.A."/>
            <person name="Pfannmuller K.M."/>
            <person name="Loughran R.M."/>
            <person name="Shlafstein M."/>
            <person name="Papke E."/>
            <person name="Saw J.H."/>
            <person name="Ushijima B."/>
            <person name="Videau P."/>
        </authorList>
    </citation>
    <scope>NUCLEOTIDE SEQUENCE [LARGE SCALE GENOMIC DNA]</scope>
    <source>
        <strain evidence="9 10">AA17</strain>
    </source>
</reference>
<gene>
    <name evidence="9" type="primary">yccX</name>
    <name evidence="9" type="ORF">OE749_04760</name>
</gene>
<sequence>MAKICKKASVKGKVQGVFFRKYTQAEARQLALVGYAKNVADGSVEVLACGESSNVMQLMQWLLKGSPDSQVTSVSVEDSECGSIQEQVFKVL</sequence>
<organism evidence="9 10">
    <name type="scientific">Fluctibacter corallii</name>
    <dbReference type="NCBI Taxonomy" id="2984329"/>
    <lineage>
        <taxon>Bacteria</taxon>
        <taxon>Pseudomonadati</taxon>
        <taxon>Pseudomonadota</taxon>
        <taxon>Gammaproteobacteria</taxon>
        <taxon>Alteromonadales</taxon>
        <taxon>Alteromonadaceae</taxon>
        <taxon>Fluctibacter</taxon>
    </lineage>
</organism>
<evidence type="ECO:0000313" key="10">
    <source>
        <dbReference type="Proteomes" id="UP001652504"/>
    </source>
</evidence>
<dbReference type="Pfam" id="PF00708">
    <property type="entry name" value="Acylphosphatase"/>
    <property type="match status" value="1"/>
</dbReference>
<evidence type="ECO:0000256" key="2">
    <source>
        <dbReference type="ARBA" id="ARBA00012150"/>
    </source>
</evidence>
<dbReference type="EC" id="3.6.1.7" evidence="2 5"/>
<dbReference type="Proteomes" id="UP001652504">
    <property type="component" value="Unassembled WGS sequence"/>
</dbReference>
<dbReference type="PANTHER" id="PTHR10029">
    <property type="entry name" value="ACYLPHOSPHATASE"/>
    <property type="match status" value="1"/>
</dbReference>
<dbReference type="InterPro" id="IPR020456">
    <property type="entry name" value="Acylphosphatase"/>
</dbReference>
<evidence type="ECO:0000259" key="8">
    <source>
        <dbReference type="PROSITE" id="PS51160"/>
    </source>
</evidence>
<evidence type="ECO:0000256" key="7">
    <source>
        <dbReference type="RuleBase" id="RU004168"/>
    </source>
</evidence>
<dbReference type="InterPro" id="IPR001792">
    <property type="entry name" value="Acylphosphatase-like_dom"/>
</dbReference>
<comment type="similarity">
    <text evidence="1 7">Belongs to the acylphosphatase family.</text>
</comment>
<dbReference type="NCBIfam" id="NF011000">
    <property type="entry name" value="PRK14426.1"/>
    <property type="match status" value="1"/>
</dbReference>
<keyword evidence="3 5" id="KW-0378">Hydrolase</keyword>
<accession>A0ABT3A6T9</accession>
<evidence type="ECO:0000313" key="9">
    <source>
        <dbReference type="EMBL" id="MCV2884002.1"/>
    </source>
</evidence>
<name>A0ABT3A6T9_9ALTE</name>
<dbReference type="Gene3D" id="3.30.70.100">
    <property type="match status" value="1"/>
</dbReference>
<dbReference type="PROSITE" id="PS00151">
    <property type="entry name" value="ACYLPHOSPHATASE_2"/>
    <property type="match status" value="1"/>
</dbReference>
<feature type="active site" evidence="5">
    <location>
        <position position="38"/>
    </location>
</feature>
<comment type="catalytic activity">
    <reaction evidence="4 5 6">
        <text>an acyl phosphate + H2O = a carboxylate + phosphate + H(+)</text>
        <dbReference type="Rhea" id="RHEA:14965"/>
        <dbReference type="ChEBI" id="CHEBI:15377"/>
        <dbReference type="ChEBI" id="CHEBI:15378"/>
        <dbReference type="ChEBI" id="CHEBI:29067"/>
        <dbReference type="ChEBI" id="CHEBI:43474"/>
        <dbReference type="ChEBI" id="CHEBI:59918"/>
        <dbReference type="EC" id="3.6.1.7"/>
    </reaction>
</comment>
<dbReference type="InterPro" id="IPR036046">
    <property type="entry name" value="Acylphosphatase-like_dom_sf"/>
</dbReference>
<keyword evidence="10" id="KW-1185">Reference proteome</keyword>
<dbReference type="PROSITE" id="PS00150">
    <property type="entry name" value="ACYLPHOSPHATASE_1"/>
    <property type="match status" value="1"/>
</dbReference>
<dbReference type="PROSITE" id="PS51160">
    <property type="entry name" value="ACYLPHOSPHATASE_3"/>
    <property type="match status" value="1"/>
</dbReference>
<proteinExistence type="inferred from homology"/>
<evidence type="ECO:0000256" key="6">
    <source>
        <dbReference type="RuleBase" id="RU000553"/>
    </source>
</evidence>
<evidence type="ECO:0000256" key="5">
    <source>
        <dbReference type="PROSITE-ProRule" id="PRU00520"/>
    </source>
</evidence>
<evidence type="ECO:0000256" key="4">
    <source>
        <dbReference type="ARBA" id="ARBA00047645"/>
    </source>
</evidence>
<evidence type="ECO:0000256" key="1">
    <source>
        <dbReference type="ARBA" id="ARBA00005614"/>
    </source>
</evidence>
<feature type="active site" evidence="5">
    <location>
        <position position="20"/>
    </location>
</feature>
<dbReference type="PANTHER" id="PTHR10029:SF3">
    <property type="entry name" value="ACYLPHOSPHATASE-RELATED"/>
    <property type="match status" value="1"/>
</dbReference>
<dbReference type="SUPFAM" id="SSF54975">
    <property type="entry name" value="Acylphosphatase/BLUF domain-like"/>
    <property type="match status" value="1"/>
</dbReference>
<protein>
    <recommendedName>
        <fullName evidence="2 5">Acylphosphatase</fullName>
        <ecNumber evidence="2 5">3.6.1.7</ecNumber>
    </recommendedName>
</protein>
<evidence type="ECO:0000256" key="3">
    <source>
        <dbReference type="ARBA" id="ARBA00022801"/>
    </source>
</evidence>
<dbReference type="EMBL" id="JAOWKX010000002">
    <property type="protein sequence ID" value="MCV2884002.1"/>
    <property type="molecule type" value="Genomic_DNA"/>
</dbReference>
<comment type="caution">
    <text evidence="9">The sequence shown here is derived from an EMBL/GenBank/DDBJ whole genome shotgun (WGS) entry which is preliminary data.</text>
</comment>
<feature type="domain" description="Acylphosphatase-like" evidence="8">
    <location>
        <begin position="5"/>
        <end position="92"/>
    </location>
</feature>
<dbReference type="GO" id="GO:0003998">
    <property type="term" value="F:acylphosphatase activity"/>
    <property type="evidence" value="ECO:0007669"/>
    <property type="project" value="UniProtKB-EC"/>
</dbReference>
<dbReference type="RefSeq" id="WP_263711215.1">
    <property type="nucleotide sequence ID" value="NZ_JAOWKX010000002.1"/>
</dbReference>